<evidence type="ECO:0000313" key="4">
    <source>
        <dbReference type="Proteomes" id="UP000799423"/>
    </source>
</evidence>
<evidence type="ECO:0000256" key="1">
    <source>
        <dbReference type="SAM" id="SignalP"/>
    </source>
</evidence>
<evidence type="ECO:0000259" key="2">
    <source>
        <dbReference type="Pfam" id="PF11790"/>
    </source>
</evidence>
<keyword evidence="1" id="KW-0732">Signal</keyword>
<protein>
    <submittedName>
        <fullName evidence="3">Glycoside hydrolase family 128 protein</fullName>
    </submittedName>
</protein>
<dbReference type="EMBL" id="MU006357">
    <property type="protein sequence ID" value="KAF2845002.1"/>
    <property type="molecule type" value="Genomic_DNA"/>
</dbReference>
<dbReference type="GO" id="GO:0009277">
    <property type="term" value="C:fungal-type cell wall"/>
    <property type="evidence" value="ECO:0007669"/>
    <property type="project" value="TreeGrafter"/>
</dbReference>
<dbReference type="Proteomes" id="UP000799423">
    <property type="component" value="Unassembled WGS sequence"/>
</dbReference>
<dbReference type="GO" id="GO:0071966">
    <property type="term" value="P:fungal-type cell wall polysaccharide metabolic process"/>
    <property type="evidence" value="ECO:0007669"/>
    <property type="project" value="TreeGrafter"/>
</dbReference>
<sequence>MPSFRMTLLLFLLLLITSAITDPVPTPDITPATNLTAGTVDSLFEVPGSSRRGIAYNNVDYVFLFQQDQRHTTWCYNWDSRPYRETPVEFVPMLHSTRSDHTGPWRENVFQAINGNLNAPTHVLGFNEPDNCIDGAGGSCMSVDDAVTGWKQHIQPLKSAKGPMYLGSPAVTNAADTPSTGLGWLRSFIQKCDGCDIDFINIHWYDSTPNVAYFKQHITAARKIAQGRPIWITEFKPMGSTAAIRGFLDEVMPWLDGSDDIHRYAYFMATVWDAFLINDKGDGLSDIGSAYQFN</sequence>
<feature type="signal peptide" evidence="1">
    <location>
        <begin position="1"/>
        <end position="21"/>
    </location>
</feature>
<dbReference type="PANTHER" id="PTHR34154">
    <property type="entry name" value="ALKALI-SENSITIVE LINKAGE PROTEIN 1"/>
    <property type="match status" value="1"/>
</dbReference>
<keyword evidence="4" id="KW-1185">Reference proteome</keyword>
<keyword evidence="3" id="KW-0378">Hydrolase</keyword>
<evidence type="ECO:0000313" key="3">
    <source>
        <dbReference type="EMBL" id="KAF2845002.1"/>
    </source>
</evidence>
<dbReference type="SUPFAM" id="SSF51445">
    <property type="entry name" value="(Trans)glycosidases"/>
    <property type="match status" value="1"/>
</dbReference>
<accession>A0A6A7APE2</accession>
<feature type="chain" id="PRO_5025516597" evidence="1">
    <location>
        <begin position="22"/>
        <end position="294"/>
    </location>
</feature>
<proteinExistence type="predicted"/>
<dbReference type="Gene3D" id="3.20.20.80">
    <property type="entry name" value="Glycosidases"/>
    <property type="match status" value="1"/>
</dbReference>
<dbReference type="Pfam" id="PF11790">
    <property type="entry name" value="Glyco_hydro_cc"/>
    <property type="match status" value="1"/>
</dbReference>
<organism evidence="3 4">
    <name type="scientific">Plenodomus tracheiphilus IPT5</name>
    <dbReference type="NCBI Taxonomy" id="1408161"/>
    <lineage>
        <taxon>Eukaryota</taxon>
        <taxon>Fungi</taxon>
        <taxon>Dikarya</taxon>
        <taxon>Ascomycota</taxon>
        <taxon>Pezizomycotina</taxon>
        <taxon>Dothideomycetes</taxon>
        <taxon>Pleosporomycetidae</taxon>
        <taxon>Pleosporales</taxon>
        <taxon>Pleosporineae</taxon>
        <taxon>Leptosphaeriaceae</taxon>
        <taxon>Plenodomus</taxon>
    </lineage>
</organism>
<dbReference type="PANTHER" id="PTHR34154:SF10">
    <property type="entry name" value="ASL1-LIKE GLYCOSYL HYDROLASE CATALYTIC DOMAIN-CONTAINING PROTEIN"/>
    <property type="match status" value="1"/>
</dbReference>
<dbReference type="InterPro" id="IPR017853">
    <property type="entry name" value="GH"/>
</dbReference>
<feature type="domain" description="Asl1-like glycosyl hydrolase catalytic" evidence="2">
    <location>
        <begin position="53"/>
        <end position="291"/>
    </location>
</feature>
<name>A0A6A7APE2_9PLEO</name>
<dbReference type="GO" id="GO:0016787">
    <property type="term" value="F:hydrolase activity"/>
    <property type="evidence" value="ECO:0007669"/>
    <property type="project" value="UniProtKB-KW"/>
</dbReference>
<dbReference type="OrthoDB" id="5985073at2759"/>
<dbReference type="AlphaFoldDB" id="A0A6A7APE2"/>
<reference evidence="3" key="1">
    <citation type="submission" date="2020-01" db="EMBL/GenBank/DDBJ databases">
        <authorList>
            <consortium name="DOE Joint Genome Institute"/>
            <person name="Haridas S."/>
            <person name="Albert R."/>
            <person name="Binder M."/>
            <person name="Bloem J."/>
            <person name="Labutti K."/>
            <person name="Salamov A."/>
            <person name="Andreopoulos B."/>
            <person name="Baker S.E."/>
            <person name="Barry K."/>
            <person name="Bills G."/>
            <person name="Bluhm B.H."/>
            <person name="Cannon C."/>
            <person name="Castanera R."/>
            <person name="Culley D.E."/>
            <person name="Daum C."/>
            <person name="Ezra D."/>
            <person name="Gonzalez J.B."/>
            <person name="Henrissat B."/>
            <person name="Kuo A."/>
            <person name="Liang C."/>
            <person name="Lipzen A."/>
            <person name="Lutzoni F."/>
            <person name="Magnuson J."/>
            <person name="Mondo S."/>
            <person name="Nolan M."/>
            <person name="Ohm R."/>
            <person name="Pangilinan J."/>
            <person name="Park H.-J."/>
            <person name="Ramirez L."/>
            <person name="Alfaro M."/>
            <person name="Sun H."/>
            <person name="Tritt A."/>
            <person name="Yoshinaga Y."/>
            <person name="Zwiers L.-H."/>
            <person name="Turgeon B.G."/>
            <person name="Goodwin S.B."/>
            <person name="Spatafora J.W."/>
            <person name="Crous P.W."/>
            <person name="Grigoriev I.V."/>
        </authorList>
    </citation>
    <scope>NUCLEOTIDE SEQUENCE</scope>
    <source>
        <strain evidence="3">IPT5</strain>
    </source>
</reference>
<gene>
    <name evidence="3" type="ORF">T440DRAFT_435589</name>
</gene>
<dbReference type="InterPro" id="IPR024655">
    <property type="entry name" value="Asl1_glyco_hydro_catalytic"/>
</dbReference>
<dbReference type="InterPro" id="IPR053183">
    <property type="entry name" value="ASL1"/>
</dbReference>